<name>A0A931F3E1_9ACTN</name>
<dbReference type="Proteomes" id="UP000605361">
    <property type="component" value="Unassembled WGS sequence"/>
</dbReference>
<dbReference type="AlphaFoldDB" id="A0A931F3E1"/>
<comment type="caution">
    <text evidence="1">The sequence shown here is derived from an EMBL/GenBank/DDBJ whole genome shotgun (WGS) entry which is preliminary data.</text>
</comment>
<dbReference type="RefSeq" id="WP_195898601.1">
    <property type="nucleotide sequence ID" value="NZ_JADOGI010000098.1"/>
</dbReference>
<accession>A0A931F3E1</accession>
<protein>
    <submittedName>
        <fullName evidence="1">Uncharacterized protein</fullName>
    </submittedName>
</protein>
<dbReference type="EMBL" id="JADOGI010000098">
    <property type="protein sequence ID" value="MBF8189668.1"/>
    <property type="molecule type" value="Genomic_DNA"/>
</dbReference>
<gene>
    <name evidence="1" type="ORF">ITP53_28840</name>
</gene>
<organism evidence="1 2">
    <name type="scientific">Nonomuraea cypriaca</name>
    <dbReference type="NCBI Taxonomy" id="1187855"/>
    <lineage>
        <taxon>Bacteria</taxon>
        <taxon>Bacillati</taxon>
        <taxon>Actinomycetota</taxon>
        <taxon>Actinomycetes</taxon>
        <taxon>Streptosporangiales</taxon>
        <taxon>Streptosporangiaceae</taxon>
        <taxon>Nonomuraea</taxon>
    </lineage>
</organism>
<proteinExistence type="predicted"/>
<keyword evidence="2" id="KW-1185">Reference proteome</keyword>
<reference evidence="1" key="1">
    <citation type="submission" date="2020-11" db="EMBL/GenBank/DDBJ databases">
        <title>Whole-genome analyses of Nonomuraea sp. K274.</title>
        <authorList>
            <person name="Veyisoglu A."/>
        </authorList>
    </citation>
    <scope>NUCLEOTIDE SEQUENCE</scope>
    <source>
        <strain evidence="1">K274</strain>
    </source>
</reference>
<evidence type="ECO:0000313" key="2">
    <source>
        <dbReference type="Proteomes" id="UP000605361"/>
    </source>
</evidence>
<evidence type="ECO:0000313" key="1">
    <source>
        <dbReference type="EMBL" id="MBF8189668.1"/>
    </source>
</evidence>
<sequence length="65" mass="6794">MPIPRAVAVVVDGQPGPVVGGERRAPPRLGTAFALSEPLPGQGGLPFQNQRFGGLGHGIVREVRR</sequence>